<comment type="caution">
    <text evidence="2">The sequence shown here is derived from an EMBL/GenBank/DDBJ whole genome shotgun (WGS) entry which is preliminary data.</text>
</comment>
<dbReference type="InterPro" id="IPR011989">
    <property type="entry name" value="ARM-like"/>
</dbReference>
<dbReference type="EMBL" id="JASJQH010009337">
    <property type="protein sequence ID" value="KAK9679988.1"/>
    <property type="molecule type" value="Genomic_DNA"/>
</dbReference>
<protein>
    <submittedName>
        <fullName evidence="2">Uncharacterized protein</fullName>
    </submittedName>
</protein>
<evidence type="ECO:0000313" key="3">
    <source>
        <dbReference type="Proteomes" id="UP001479436"/>
    </source>
</evidence>
<proteinExistence type="predicted"/>
<dbReference type="Gene3D" id="1.25.10.10">
    <property type="entry name" value="Leucine-rich Repeat Variant"/>
    <property type="match status" value="1"/>
</dbReference>
<dbReference type="SUPFAM" id="SSF48371">
    <property type="entry name" value="ARM repeat"/>
    <property type="match status" value="1"/>
</dbReference>
<accession>A0ABR2VM69</accession>
<feature type="compositionally biased region" description="Polar residues" evidence="1">
    <location>
        <begin position="20"/>
        <end position="30"/>
    </location>
</feature>
<evidence type="ECO:0000256" key="1">
    <source>
        <dbReference type="SAM" id="MobiDB-lite"/>
    </source>
</evidence>
<keyword evidence="3" id="KW-1185">Reference proteome</keyword>
<gene>
    <name evidence="2" type="ORF">K7432_016082</name>
</gene>
<name>A0ABR2VM69_9FUNG</name>
<evidence type="ECO:0000313" key="2">
    <source>
        <dbReference type="EMBL" id="KAK9679988.1"/>
    </source>
</evidence>
<feature type="region of interest" description="Disordered" evidence="1">
    <location>
        <begin position="1"/>
        <end position="30"/>
    </location>
</feature>
<organism evidence="2 3">
    <name type="scientific">Basidiobolus ranarum</name>
    <dbReference type="NCBI Taxonomy" id="34480"/>
    <lineage>
        <taxon>Eukaryota</taxon>
        <taxon>Fungi</taxon>
        <taxon>Fungi incertae sedis</taxon>
        <taxon>Zoopagomycota</taxon>
        <taxon>Entomophthoromycotina</taxon>
        <taxon>Basidiobolomycetes</taxon>
        <taxon>Basidiobolales</taxon>
        <taxon>Basidiobolaceae</taxon>
        <taxon>Basidiobolus</taxon>
    </lineage>
</organism>
<dbReference type="Proteomes" id="UP001479436">
    <property type="component" value="Unassembled WGS sequence"/>
</dbReference>
<sequence length="780" mass="87992">MEINSSSPPNKRPRLDEDTSNVSPNSSQSGLTQKLNHLIKELGQPVVGSSQIAAKLNDLDLKSLLYFLKLLKPRLRELRKLSLSGGRSTEQSVLRTLLIFQLTLQTLTNKSSDVKLEKEVIDVYIYELIQCTQVRGVEVKVYATKLLCNLLEGKLGKGFALEETIQAFKNHEGISTLLSLLSLAMRDIQNYALRGLSSHVRSFANRIVQANGIHLLLTFVGQTVEQVQTLEEFKADSGIIVFATTLLANLFRLVGNAPQSLSTNDSETLMKIWRSIVSRARSTEGSATEVYEKPVLDLTSALYCSCRSVKALRAIYVRNSGFELGIGLLKHFSKRISDLTMANKESQSKAMNRNLERCLENSDYILRLLIIVSVDKHPACVETFKARHLILLQFLVGILSKITSYEPDPTNVDAVLAIQEFQENYELNDLDTSFWTSHASTIKDLLTLLSNCMEKSKEAQKFALDTHIVYVLSTLLTLELDYDQQQKDEIFEKTLKMLLELFGESIAIEHFGDNLRPLMENAFKKLTAISLNTVENNSTRSASIVSFRSLKFLSLACRNLRSRTILIDMDFLATIKEHYVPEMLSLETLDPPERAKLYTDLIYLFSLDAPVRVKIREDYGYLSSIIEILNITRKLIEKNDSSKLRIAGIAGVGCFKIIANFCYDKHALSILSKCDVLSDLTVTPQDDLIFVESGKISMIPLLLHIICKWRWSQGAIDSTETVDFPQKSDSEEASEQIIHDEPPKSFSKIDQILLESARLIDHLTKVPECRRYLSTFRPPS</sequence>
<reference evidence="2 3" key="1">
    <citation type="submission" date="2023-04" db="EMBL/GenBank/DDBJ databases">
        <title>Genome of Basidiobolus ranarum AG-B5.</title>
        <authorList>
            <person name="Stajich J.E."/>
            <person name="Carter-House D."/>
            <person name="Gryganskyi A."/>
        </authorList>
    </citation>
    <scope>NUCLEOTIDE SEQUENCE [LARGE SCALE GENOMIC DNA]</scope>
    <source>
        <strain evidence="2 3">AG-B5</strain>
    </source>
</reference>
<dbReference type="InterPro" id="IPR016024">
    <property type="entry name" value="ARM-type_fold"/>
</dbReference>